<reference evidence="2 3" key="1">
    <citation type="submission" date="2019-03" db="EMBL/GenBank/DDBJ databases">
        <title>Metabolic potential of uncultured bacteria and archaea associated with petroleum seepage in deep-sea sediments.</title>
        <authorList>
            <person name="Dong X."/>
            <person name="Hubert C."/>
        </authorList>
    </citation>
    <scope>NUCLEOTIDE SEQUENCE [LARGE SCALE GENOMIC DNA]</scope>
    <source>
        <strain evidence="2">E44_bin7</strain>
    </source>
</reference>
<dbReference type="Proteomes" id="UP000316360">
    <property type="component" value="Unassembled WGS sequence"/>
</dbReference>
<proteinExistence type="predicted"/>
<dbReference type="InterPro" id="IPR002197">
    <property type="entry name" value="HTH_Fis"/>
</dbReference>
<dbReference type="GO" id="GO:0043565">
    <property type="term" value="F:sequence-specific DNA binding"/>
    <property type="evidence" value="ECO:0007669"/>
    <property type="project" value="InterPro"/>
</dbReference>
<comment type="caution">
    <text evidence="2">The sequence shown here is derived from an EMBL/GenBank/DDBJ whole genome shotgun (WGS) entry which is preliminary data.</text>
</comment>
<name>A0A523RNA0_UNCAE</name>
<evidence type="ECO:0000313" key="2">
    <source>
        <dbReference type="EMBL" id="TET07141.1"/>
    </source>
</evidence>
<dbReference type="Gene3D" id="1.10.10.60">
    <property type="entry name" value="Homeodomain-like"/>
    <property type="match status" value="1"/>
</dbReference>
<feature type="domain" description="DNA binding HTH" evidence="1">
    <location>
        <begin position="12"/>
        <end position="49"/>
    </location>
</feature>
<dbReference type="PRINTS" id="PR01590">
    <property type="entry name" value="HTHFIS"/>
</dbReference>
<dbReference type="SUPFAM" id="SSF46689">
    <property type="entry name" value="Homeodomain-like"/>
    <property type="match status" value="1"/>
</dbReference>
<dbReference type="InterPro" id="IPR009057">
    <property type="entry name" value="Homeodomain-like_sf"/>
</dbReference>
<evidence type="ECO:0000259" key="1">
    <source>
        <dbReference type="Pfam" id="PF02954"/>
    </source>
</evidence>
<accession>A0A523RNA0</accession>
<dbReference type="EMBL" id="SOKJ01000441">
    <property type="protein sequence ID" value="TET07141.1"/>
    <property type="molecule type" value="Genomic_DNA"/>
</dbReference>
<organism evidence="2 3">
    <name type="scientific">Aerophobetes bacterium</name>
    <dbReference type="NCBI Taxonomy" id="2030807"/>
    <lineage>
        <taxon>Bacteria</taxon>
        <taxon>Candidatus Aerophobota</taxon>
    </lineage>
</organism>
<evidence type="ECO:0000313" key="3">
    <source>
        <dbReference type="Proteomes" id="UP000316360"/>
    </source>
</evidence>
<sequence>TRLSLKERVGGLEKEIITTALEETGGVQTEAAKLLGISRRIIRYKMEKYGIQRG</sequence>
<dbReference type="AlphaFoldDB" id="A0A523RNA0"/>
<gene>
    <name evidence="2" type="ORF">E3J84_07765</name>
</gene>
<dbReference type="Pfam" id="PF02954">
    <property type="entry name" value="HTH_8"/>
    <property type="match status" value="1"/>
</dbReference>
<protein>
    <submittedName>
        <fullName evidence="2">Two-component system response regulator</fullName>
    </submittedName>
</protein>
<feature type="non-terminal residue" evidence="2">
    <location>
        <position position="1"/>
    </location>
</feature>